<comment type="catalytic activity">
    <reaction evidence="4">
        <text>2-hydroxy-5-methylsulfanyl-3-oxopent-1-enyl phosphate + H2O = 1,2-dihydroxy-5-(methylsulfanyl)pent-1-en-3-one + phosphate</text>
        <dbReference type="Rhea" id="RHEA:14481"/>
        <dbReference type="ChEBI" id="CHEBI:15377"/>
        <dbReference type="ChEBI" id="CHEBI:43474"/>
        <dbReference type="ChEBI" id="CHEBI:49252"/>
        <dbReference type="ChEBI" id="CHEBI:59505"/>
        <dbReference type="EC" id="3.1.3.87"/>
    </reaction>
</comment>
<dbReference type="EMBL" id="JBHTIU010000003">
    <property type="protein sequence ID" value="MFD0867828.1"/>
    <property type="molecule type" value="Genomic_DNA"/>
</dbReference>
<keyword evidence="1 4" id="KW-0028">Amino-acid biosynthesis</keyword>
<protein>
    <recommendedName>
        <fullName evidence="4">2-hydroxy-3-keto-5-methylthiopentenyl-1-phosphate phosphatase</fullName>
        <shortName evidence="4">HK-MTPenyl-1-P phosphatase</shortName>
        <ecNumber evidence="4">3.1.3.87</ecNumber>
    </recommendedName>
</protein>
<dbReference type="InterPro" id="IPR050849">
    <property type="entry name" value="HAD-like_hydrolase_phosphatase"/>
</dbReference>
<comment type="function">
    <text evidence="4">Dephosphorylates 2-hydroxy-3-keto-5-methylthiopentenyl-1-phosphate (HK-MTPenyl-1-P) yielding 1,2-dihydroxy-3-keto-5-methylthiopentene (DHK-MTPene).</text>
</comment>
<organism evidence="5 6">
    <name type="scientific">Paenibacillus residui</name>
    <dbReference type="NCBI Taxonomy" id="629724"/>
    <lineage>
        <taxon>Bacteria</taxon>
        <taxon>Bacillati</taxon>
        <taxon>Bacillota</taxon>
        <taxon>Bacilli</taxon>
        <taxon>Bacillales</taxon>
        <taxon>Paenibacillaceae</taxon>
        <taxon>Paenibacillus</taxon>
    </lineage>
</organism>
<dbReference type="InterPro" id="IPR023214">
    <property type="entry name" value="HAD_sf"/>
</dbReference>
<dbReference type="SUPFAM" id="SSF56784">
    <property type="entry name" value="HAD-like"/>
    <property type="match status" value="1"/>
</dbReference>
<dbReference type="InterPro" id="IPR036412">
    <property type="entry name" value="HAD-like_sf"/>
</dbReference>
<evidence type="ECO:0000313" key="6">
    <source>
        <dbReference type="Proteomes" id="UP001597120"/>
    </source>
</evidence>
<comment type="pathway">
    <text evidence="4">Amino-acid biosynthesis; L-methionine biosynthesis via salvage pathway; L-methionine from S-methyl-5-thio-alpha-D-ribose 1-phosphate: step 4/6.</text>
</comment>
<dbReference type="NCBIfam" id="TIGR01488">
    <property type="entry name" value="HAD-SF-IB"/>
    <property type="match status" value="1"/>
</dbReference>
<dbReference type="NCBIfam" id="TIGR01489">
    <property type="entry name" value="DKMTPPase-SF"/>
    <property type="match status" value="1"/>
</dbReference>
<dbReference type="PANTHER" id="PTHR28181:SF2">
    <property type="entry name" value="PHOSPHORIC MONOESTER HYDROLASE"/>
    <property type="match status" value="1"/>
</dbReference>
<proteinExistence type="inferred from homology"/>
<comment type="similarity">
    <text evidence="4">Belongs to the HAD-like hydrolase superfamily. MtnX family.</text>
</comment>
<keyword evidence="3 4" id="KW-0486">Methionine biosynthesis</keyword>
<evidence type="ECO:0000313" key="5">
    <source>
        <dbReference type="EMBL" id="MFD0867828.1"/>
    </source>
</evidence>
<dbReference type="CDD" id="cd07524">
    <property type="entry name" value="HAD_Pase"/>
    <property type="match status" value="1"/>
</dbReference>
<sequence>MKLDANKQNIIFCDFDGTITVTDNIMDIMKHFQPSGWEDILRRIVDKEIPLQEGVGAMFALLPSSRKDEIIQFTRQSIRIREGFPELLEYVRENDFDFLVTSGGIDFFLLPTLAPFELRPEQIYCNGSDFSGEQIRITWPHPCDEQCDKGCGMCKTTIIRSYSPEKYNRILIGDSLSDFEGSKQADFVFARSHLAEECEKLGIAYRKFETFHDVINGLNALREGN</sequence>
<dbReference type="InterPro" id="IPR006384">
    <property type="entry name" value="HAD_hydro_PyrdxlP_Pase-like"/>
</dbReference>
<accession>A0ABW3D663</accession>
<dbReference type="Pfam" id="PF12710">
    <property type="entry name" value="HAD"/>
    <property type="match status" value="1"/>
</dbReference>
<evidence type="ECO:0000256" key="2">
    <source>
        <dbReference type="ARBA" id="ARBA00022801"/>
    </source>
</evidence>
<dbReference type="InterPro" id="IPR017718">
    <property type="entry name" value="HAD-SF_hydro_IB_MtnX"/>
</dbReference>
<evidence type="ECO:0000256" key="1">
    <source>
        <dbReference type="ARBA" id="ARBA00022605"/>
    </source>
</evidence>
<dbReference type="HAMAP" id="MF_01680">
    <property type="entry name" value="Salvage_MtnX"/>
    <property type="match status" value="1"/>
</dbReference>
<dbReference type="PANTHER" id="PTHR28181">
    <property type="entry name" value="UPF0655 PROTEIN YCR015C"/>
    <property type="match status" value="1"/>
</dbReference>
<dbReference type="Gene3D" id="3.40.50.1000">
    <property type="entry name" value="HAD superfamily/HAD-like"/>
    <property type="match status" value="1"/>
</dbReference>
<evidence type="ECO:0000256" key="3">
    <source>
        <dbReference type="ARBA" id="ARBA00023167"/>
    </source>
</evidence>
<name>A0ABW3D663_9BACL</name>
<evidence type="ECO:0000256" key="4">
    <source>
        <dbReference type="HAMAP-Rule" id="MF_01680"/>
    </source>
</evidence>
<gene>
    <name evidence="4" type="primary">mtnX</name>
    <name evidence="5" type="ORF">ACFQ03_01525</name>
</gene>
<reference evidence="6" key="1">
    <citation type="journal article" date="2019" name="Int. J. Syst. Evol. Microbiol.">
        <title>The Global Catalogue of Microorganisms (GCM) 10K type strain sequencing project: providing services to taxonomists for standard genome sequencing and annotation.</title>
        <authorList>
            <consortium name="The Broad Institute Genomics Platform"/>
            <consortium name="The Broad Institute Genome Sequencing Center for Infectious Disease"/>
            <person name="Wu L."/>
            <person name="Ma J."/>
        </authorList>
    </citation>
    <scope>NUCLEOTIDE SEQUENCE [LARGE SCALE GENOMIC DNA]</scope>
    <source>
        <strain evidence="6">CCUG 57263</strain>
    </source>
</reference>
<dbReference type="Proteomes" id="UP001597120">
    <property type="component" value="Unassembled WGS sequence"/>
</dbReference>
<dbReference type="EC" id="3.1.3.87" evidence="4"/>
<dbReference type="Gene3D" id="3.90.1470.20">
    <property type="match status" value="1"/>
</dbReference>
<dbReference type="RefSeq" id="WP_144933276.1">
    <property type="nucleotide sequence ID" value="NZ_JBHTIU010000003.1"/>
</dbReference>
<dbReference type="NCBIfam" id="NF007103">
    <property type="entry name" value="PRK09552.1"/>
    <property type="match status" value="1"/>
</dbReference>
<keyword evidence="2 4" id="KW-0378">Hydrolase</keyword>
<dbReference type="GO" id="GO:0043716">
    <property type="term" value="F:2-hydroxy-3-keto-5-methylthiopentenyl-1-phosphate phosphatase activity"/>
    <property type="evidence" value="ECO:0007669"/>
    <property type="project" value="UniProtKB-EC"/>
</dbReference>
<comment type="caution">
    <text evidence="5">The sequence shown here is derived from an EMBL/GenBank/DDBJ whole genome shotgun (WGS) entry which is preliminary data.</text>
</comment>
<keyword evidence="6" id="KW-1185">Reference proteome</keyword>